<evidence type="ECO:0000313" key="2">
    <source>
        <dbReference type="Proteomes" id="UP000299102"/>
    </source>
</evidence>
<comment type="caution">
    <text evidence="1">The sequence shown here is derived from an EMBL/GenBank/DDBJ whole genome shotgun (WGS) entry which is preliminary data.</text>
</comment>
<dbReference type="EMBL" id="BGZK01000011">
    <property type="protein sequence ID" value="GBP03712.1"/>
    <property type="molecule type" value="Genomic_DNA"/>
</dbReference>
<organism evidence="1 2">
    <name type="scientific">Eumeta variegata</name>
    <name type="common">Bagworm moth</name>
    <name type="synonym">Eumeta japonica</name>
    <dbReference type="NCBI Taxonomy" id="151549"/>
    <lineage>
        <taxon>Eukaryota</taxon>
        <taxon>Metazoa</taxon>
        <taxon>Ecdysozoa</taxon>
        <taxon>Arthropoda</taxon>
        <taxon>Hexapoda</taxon>
        <taxon>Insecta</taxon>
        <taxon>Pterygota</taxon>
        <taxon>Neoptera</taxon>
        <taxon>Endopterygota</taxon>
        <taxon>Lepidoptera</taxon>
        <taxon>Glossata</taxon>
        <taxon>Ditrysia</taxon>
        <taxon>Tineoidea</taxon>
        <taxon>Psychidae</taxon>
        <taxon>Oiketicinae</taxon>
        <taxon>Eumeta</taxon>
    </lineage>
</organism>
<gene>
    <name evidence="1" type="ORF">EVAR_2446_1</name>
</gene>
<reference evidence="1 2" key="1">
    <citation type="journal article" date="2019" name="Commun. Biol.">
        <title>The bagworm genome reveals a unique fibroin gene that provides high tensile strength.</title>
        <authorList>
            <person name="Kono N."/>
            <person name="Nakamura H."/>
            <person name="Ohtoshi R."/>
            <person name="Tomita M."/>
            <person name="Numata K."/>
            <person name="Arakawa K."/>
        </authorList>
    </citation>
    <scope>NUCLEOTIDE SEQUENCE [LARGE SCALE GENOMIC DNA]</scope>
</reference>
<dbReference type="Proteomes" id="UP000299102">
    <property type="component" value="Unassembled WGS sequence"/>
</dbReference>
<keyword evidence="2" id="KW-1185">Reference proteome</keyword>
<dbReference type="AlphaFoldDB" id="A0A4C1SNN8"/>
<accession>A0A4C1SNN8</accession>
<sequence>MRPAPDGSADTRYIALPDWPTWTKHVGAVITNSRKQQDRICSLATTVLDSRRLTSKKCGKPGDRYGWGPHWLGSGWQTPLRLYDQSDTDSIYYLSQIQSLAKGCTNTGWLYTPVTSNPD</sequence>
<proteinExistence type="predicted"/>
<name>A0A4C1SNN8_EUMVA</name>
<evidence type="ECO:0000313" key="1">
    <source>
        <dbReference type="EMBL" id="GBP03712.1"/>
    </source>
</evidence>
<protein>
    <submittedName>
        <fullName evidence="1">Uncharacterized protein</fullName>
    </submittedName>
</protein>